<keyword evidence="6" id="KW-1003">Cell membrane</keyword>
<dbReference type="KEGG" id="ebt:EBL_c10240"/>
<evidence type="ECO:0000256" key="14">
    <source>
        <dbReference type="RuleBase" id="RU362101"/>
    </source>
</evidence>
<evidence type="ECO:0000256" key="6">
    <source>
        <dbReference type="ARBA" id="ARBA00022475"/>
    </source>
</evidence>
<dbReference type="Proteomes" id="UP000001955">
    <property type="component" value="Chromosome"/>
</dbReference>
<evidence type="ECO:0000256" key="11">
    <source>
        <dbReference type="ARBA" id="ARBA00023112"/>
    </source>
</evidence>
<evidence type="ECO:0000256" key="3">
    <source>
        <dbReference type="ARBA" id="ARBA00010428"/>
    </source>
</evidence>
<evidence type="ECO:0000256" key="12">
    <source>
        <dbReference type="ARBA" id="ARBA00023136"/>
    </source>
</evidence>
<evidence type="ECO:0000313" key="16">
    <source>
        <dbReference type="Proteomes" id="UP000001955"/>
    </source>
</evidence>
<evidence type="ECO:0000256" key="9">
    <source>
        <dbReference type="ARBA" id="ARBA00022989"/>
    </source>
</evidence>
<comment type="function">
    <text evidence="1">Efflux system for nickel and cobalt.</text>
</comment>
<keyword evidence="16" id="KW-1185">Reference proteome</keyword>
<dbReference type="PANTHER" id="PTHR40659">
    <property type="entry name" value="NICKEL/COBALT EFFLUX SYSTEM RCNA"/>
    <property type="match status" value="1"/>
</dbReference>
<evidence type="ECO:0000256" key="4">
    <source>
        <dbReference type="ARBA" id="ARBA00022426"/>
    </source>
</evidence>
<evidence type="ECO:0000256" key="1">
    <source>
        <dbReference type="ARBA" id="ARBA00002510"/>
    </source>
</evidence>
<evidence type="ECO:0000313" key="15">
    <source>
        <dbReference type="EMBL" id="AFJ46134.1"/>
    </source>
</evidence>
<dbReference type="GO" id="GO:0010045">
    <property type="term" value="P:response to nickel cation"/>
    <property type="evidence" value="ECO:0007669"/>
    <property type="project" value="TreeGrafter"/>
</dbReference>
<dbReference type="PANTHER" id="PTHR40659:SF1">
    <property type="entry name" value="NICKEL_COBALT EFFLUX SYSTEM RCNA"/>
    <property type="match status" value="1"/>
</dbReference>
<keyword evidence="13" id="KW-0170">Cobalt</keyword>
<evidence type="ECO:0000256" key="7">
    <source>
        <dbReference type="ARBA" id="ARBA00022596"/>
    </source>
</evidence>
<gene>
    <name evidence="15" type="ordered locus">EBL_c10240</name>
</gene>
<keyword evidence="7" id="KW-0533">Nickel</keyword>
<proteinExistence type="inferred from homology"/>
<comment type="subcellular location">
    <subcellularLocation>
        <location evidence="2 14">Cell membrane</location>
        <topology evidence="2 14">Multi-pass membrane protein</topology>
    </subcellularLocation>
</comment>
<dbReference type="PATRIC" id="fig|630626.3.peg.989"/>
<comment type="similarity">
    <text evidence="3">Belongs to the NiCoT transporter (TC 2.A.52) family. RcnA subfamily.</text>
</comment>
<keyword evidence="5 14" id="KW-0813">Transport</keyword>
<dbReference type="AlphaFoldDB" id="I2B6I0"/>
<dbReference type="HOGENOM" id="CLU_058605_0_0_6"/>
<evidence type="ECO:0000256" key="10">
    <source>
        <dbReference type="ARBA" id="ARBA00023065"/>
    </source>
</evidence>
<organism evidence="15 16">
    <name type="scientific">Shimwellia blattae (strain ATCC 29907 / DSM 4481 / JCM 1650 / NBRC 105725 / CDC 9005-74)</name>
    <name type="common">Escherichia blattae</name>
    <dbReference type="NCBI Taxonomy" id="630626"/>
    <lineage>
        <taxon>Bacteria</taxon>
        <taxon>Pseudomonadati</taxon>
        <taxon>Pseudomonadota</taxon>
        <taxon>Gammaproteobacteria</taxon>
        <taxon>Enterobacterales</taxon>
        <taxon>Enterobacteriaceae</taxon>
        <taxon>Shimwellia</taxon>
    </lineage>
</organism>
<evidence type="ECO:0000256" key="5">
    <source>
        <dbReference type="ARBA" id="ARBA00022448"/>
    </source>
</evidence>
<evidence type="ECO:0000256" key="2">
    <source>
        <dbReference type="ARBA" id="ARBA00004651"/>
    </source>
</evidence>
<dbReference type="GO" id="GO:0032025">
    <property type="term" value="P:response to cobalt ion"/>
    <property type="evidence" value="ECO:0007669"/>
    <property type="project" value="TreeGrafter"/>
</dbReference>
<feature type="transmembrane region" description="Helical" evidence="14">
    <location>
        <begin position="65"/>
        <end position="85"/>
    </location>
</feature>
<protein>
    <recommendedName>
        <fullName evidence="14">Nickel/cobalt efflux system</fullName>
    </recommendedName>
</protein>
<sequence>MTSPVKHRWIAFWPLAALLVLTVAGGLALWQYWPRVMLESHQWQRQINGQLTRLLRAVASDPLSAGGPLLIFSLVYGVLHALGPGHGKVVITTWLATRPARLRESLCLTFAASLLQGMVAIVLVAVVLTLLQLPARQLHLSSYWLEKGSYLLVGGLGALLCWRAQKRLRPLLRRPAVFHRFTPVHVHSATCGCGHHHVPQARELEAAADWRSKLMLVLAMGMRPCSGAIMVLLFSKVVGIFAWGMAAVLAMSAGTSLTISGFAVLVHSFRRVAERLASQRTPPLWRRVMWPVLAMAGGIFLMAVATVMWSSTPLPVRGLRPF</sequence>
<name>I2B6I0_SHIBC</name>
<dbReference type="GO" id="GO:0046583">
    <property type="term" value="F:monoatomic cation efflux transmembrane transporter activity"/>
    <property type="evidence" value="ECO:0007669"/>
    <property type="project" value="TreeGrafter"/>
</dbReference>
<dbReference type="eggNOG" id="COG2215">
    <property type="taxonomic scope" value="Bacteria"/>
</dbReference>
<dbReference type="STRING" id="630626.EBL_c10240"/>
<dbReference type="GO" id="GO:0005886">
    <property type="term" value="C:plasma membrane"/>
    <property type="evidence" value="ECO:0007669"/>
    <property type="project" value="UniProtKB-SubCell"/>
</dbReference>
<keyword evidence="11" id="KW-0921">Nickel transport</keyword>
<feature type="transmembrane region" description="Helical" evidence="14">
    <location>
        <begin position="288"/>
        <end position="309"/>
    </location>
</feature>
<dbReference type="EMBL" id="CP001560">
    <property type="protein sequence ID" value="AFJ46134.1"/>
    <property type="molecule type" value="Genomic_DNA"/>
</dbReference>
<keyword evidence="10" id="KW-0406">Ion transport</keyword>
<keyword evidence="12 14" id="KW-0472">Membrane</keyword>
<evidence type="ECO:0000256" key="13">
    <source>
        <dbReference type="ARBA" id="ARBA00023285"/>
    </source>
</evidence>
<feature type="transmembrane region" description="Helical" evidence="14">
    <location>
        <begin position="214"/>
        <end position="234"/>
    </location>
</feature>
<reference evidence="15 16" key="1">
    <citation type="journal article" date="2012" name="J. Bacteriol.">
        <title>Complete genome sequence of the B12-producing Shimwellia blattae strain DSM 4481, isolated from a cockroach.</title>
        <authorList>
            <person name="Brzuszkiewicz E."/>
            <person name="Waschkowitz T."/>
            <person name="Wiezer A."/>
            <person name="Daniel R."/>
        </authorList>
    </citation>
    <scope>NUCLEOTIDE SEQUENCE [LARGE SCALE GENOMIC DNA]</scope>
    <source>
        <strain evidence="16">ATCC 29907 / DSM 4481 / JCM 1650 / NBRC 105725 / CDC 9005-74</strain>
    </source>
</reference>
<keyword evidence="4" id="KW-0171">Cobalt transport</keyword>
<keyword evidence="9 14" id="KW-1133">Transmembrane helix</keyword>
<dbReference type="GO" id="GO:0006824">
    <property type="term" value="P:cobalt ion transport"/>
    <property type="evidence" value="ECO:0007669"/>
    <property type="project" value="UniProtKB-KW"/>
</dbReference>
<dbReference type="GO" id="GO:0015099">
    <property type="term" value="F:nickel cation transmembrane transporter activity"/>
    <property type="evidence" value="ECO:0007669"/>
    <property type="project" value="UniProtKB-UniRule"/>
</dbReference>
<feature type="transmembrane region" description="Helical" evidence="14">
    <location>
        <begin position="148"/>
        <end position="164"/>
    </location>
</feature>
<dbReference type="InterPro" id="IPR011541">
    <property type="entry name" value="Ni/Co_transpt_high_affinity"/>
</dbReference>
<keyword evidence="8 14" id="KW-0812">Transmembrane</keyword>
<dbReference type="InterPro" id="IPR051224">
    <property type="entry name" value="NiCoT_RcnA"/>
</dbReference>
<feature type="transmembrane region" description="Helical" evidence="14">
    <location>
        <begin position="12"/>
        <end position="33"/>
    </location>
</feature>
<feature type="transmembrane region" description="Helical" evidence="14">
    <location>
        <begin position="240"/>
        <end position="267"/>
    </location>
</feature>
<feature type="transmembrane region" description="Helical" evidence="14">
    <location>
        <begin position="106"/>
        <end position="128"/>
    </location>
</feature>
<evidence type="ECO:0000256" key="8">
    <source>
        <dbReference type="ARBA" id="ARBA00022692"/>
    </source>
</evidence>
<dbReference type="Pfam" id="PF03824">
    <property type="entry name" value="NicO"/>
    <property type="match status" value="2"/>
</dbReference>
<accession>I2B6I0</accession>